<evidence type="ECO:0000256" key="2">
    <source>
        <dbReference type="ARBA" id="ARBA00023125"/>
    </source>
</evidence>
<evidence type="ECO:0008006" key="9">
    <source>
        <dbReference type="Google" id="ProtNLM"/>
    </source>
</evidence>
<dbReference type="GO" id="GO:0043565">
    <property type="term" value="F:sequence-specific DNA binding"/>
    <property type="evidence" value="ECO:0007669"/>
    <property type="project" value="InterPro"/>
</dbReference>
<dbReference type="PANTHER" id="PTHR43228:SF1">
    <property type="entry name" value="TWO-COMPONENT RESPONSE REGULATOR ARR22"/>
    <property type="match status" value="1"/>
</dbReference>
<dbReference type="SUPFAM" id="SSF46689">
    <property type="entry name" value="Homeodomain-like"/>
    <property type="match status" value="2"/>
</dbReference>
<dbReference type="PROSITE" id="PS01124">
    <property type="entry name" value="HTH_ARAC_FAMILY_2"/>
    <property type="match status" value="1"/>
</dbReference>
<keyword evidence="4" id="KW-0597">Phosphoprotein</keyword>
<gene>
    <name evidence="7" type="ORF">UQ64_21370</name>
</gene>
<feature type="modified residue" description="4-aspartylphosphate" evidence="4">
    <location>
        <position position="56"/>
    </location>
</feature>
<evidence type="ECO:0000313" key="8">
    <source>
        <dbReference type="Proteomes" id="UP000054709"/>
    </source>
</evidence>
<dbReference type="SMART" id="SM00342">
    <property type="entry name" value="HTH_ARAC"/>
    <property type="match status" value="1"/>
</dbReference>
<protein>
    <recommendedName>
        <fullName evidence="9">AraC family transcriptional regulator</fullName>
    </recommendedName>
</protein>
<dbReference type="InterPro" id="IPR001789">
    <property type="entry name" value="Sig_transdc_resp-reg_receiver"/>
</dbReference>
<dbReference type="SUPFAM" id="SSF52172">
    <property type="entry name" value="CheY-like"/>
    <property type="match status" value="1"/>
</dbReference>
<dbReference type="InterPro" id="IPR018060">
    <property type="entry name" value="HTH_AraC"/>
</dbReference>
<dbReference type="InterPro" id="IPR052048">
    <property type="entry name" value="ST_Response_Regulator"/>
</dbReference>
<organism evidence="7 8">
    <name type="scientific">Paenibacillus etheri</name>
    <dbReference type="NCBI Taxonomy" id="1306852"/>
    <lineage>
        <taxon>Bacteria</taxon>
        <taxon>Bacillati</taxon>
        <taxon>Bacillota</taxon>
        <taxon>Bacilli</taxon>
        <taxon>Bacillales</taxon>
        <taxon>Paenibacillaceae</taxon>
        <taxon>Paenibacillus</taxon>
    </lineage>
</organism>
<evidence type="ECO:0000256" key="1">
    <source>
        <dbReference type="ARBA" id="ARBA00023015"/>
    </source>
</evidence>
<dbReference type="Pfam" id="PF12833">
    <property type="entry name" value="HTH_18"/>
    <property type="match status" value="1"/>
</dbReference>
<keyword evidence="8" id="KW-1185">Reference proteome</keyword>
<dbReference type="Proteomes" id="UP000054709">
    <property type="component" value="Unassembled WGS sequence"/>
</dbReference>
<evidence type="ECO:0000259" key="6">
    <source>
        <dbReference type="PROSITE" id="PS50110"/>
    </source>
</evidence>
<dbReference type="Gene3D" id="3.40.50.2300">
    <property type="match status" value="1"/>
</dbReference>
<dbReference type="EMBL" id="LCZJ02000029">
    <property type="protein sequence ID" value="KTD85193.1"/>
    <property type="molecule type" value="Genomic_DNA"/>
</dbReference>
<dbReference type="RefSeq" id="WP_060624982.1">
    <property type="nucleotide sequence ID" value="NZ_LCZJ02000029.1"/>
</dbReference>
<dbReference type="InterPro" id="IPR020449">
    <property type="entry name" value="Tscrpt_reg_AraC-type_HTH"/>
</dbReference>
<dbReference type="GO" id="GO:0000160">
    <property type="term" value="P:phosphorelay signal transduction system"/>
    <property type="evidence" value="ECO:0007669"/>
    <property type="project" value="InterPro"/>
</dbReference>
<feature type="domain" description="HTH araC/xylS-type" evidence="5">
    <location>
        <begin position="413"/>
        <end position="512"/>
    </location>
</feature>
<keyword evidence="3" id="KW-0804">Transcription</keyword>
<dbReference type="PROSITE" id="PS00041">
    <property type="entry name" value="HTH_ARAC_FAMILY_1"/>
    <property type="match status" value="1"/>
</dbReference>
<dbReference type="GO" id="GO:0003700">
    <property type="term" value="F:DNA-binding transcription factor activity"/>
    <property type="evidence" value="ECO:0007669"/>
    <property type="project" value="InterPro"/>
</dbReference>
<evidence type="ECO:0000313" key="7">
    <source>
        <dbReference type="EMBL" id="KTD85193.1"/>
    </source>
</evidence>
<reference evidence="7 8" key="1">
    <citation type="journal article" date="2015" name="Int. Biodeterior. Biodegradation">
        <title>Physiological and genetic screening methods for the isolation of methyl tert-butyl ether-degrading bacteria for bioremediation purposes.</title>
        <authorList>
            <person name="Guisado I.M."/>
            <person name="Purswani J."/>
            <person name="Gonzalez Lopez J."/>
            <person name="Pozo C."/>
        </authorList>
    </citation>
    <scope>NUCLEOTIDE SEQUENCE [LARGE SCALE GENOMIC DNA]</scope>
    <source>
        <strain evidence="7 8">SH7</strain>
    </source>
</reference>
<evidence type="ECO:0000256" key="4">
    <source>
        <dbReference type="PROSITE-ProRule" id="PRU00169"/>
    </source>
</evidence>
<dbReference type="InterPro" id="IPR011006">
    <property type="entry name" value="CheY-like_superfamily"/>
</dbReference>
<proteinExistence type="predicted"/>
<dbReference type="PANTHER" id="PTHR43228">
    <property type="entry name" value="TWO-COMPONENT RESPONSE REGULATOR"/>
    <property type="match status" value="1"/>
</dbReference>
<comment type="caution">
    <text evidence="7">The sequence shown here is derived from an EMBL/GenBank/DDBJ whole genome shotgun (WGS) entry which is preliminary data.</text>
</comment>
<dbReference type="Gene3D" id="1.10.10.60">
    <property type="entry name" value="Homeodomain-like"/>
    <property type="match status" value="2"/>
</dbReference>
<evidence type="ECO:0000256" key="3">
    <source>
        <dbReference type="ARBA" id="ARBA00023163"/>
    </source>
</evidence>
<dbReference type="OrthoDB" id="2676256at2"/>
<dbReference type="AlphaFoldDB" id="A0A0W1AV08"/>
<feature type="domain" description="Response regulatory" evidence="6">
    <location>
        <begin position="3"/>
        <end position="121"/>
    </location>
</feature>
<keyword evidence="2" id="KW-0238">DNA-binding</keyword>
<dbReference type="CDD" id="cd17536">
    <property type="entry name" value="REC_YesN-like"/>
    <property type="match status" value="1"/>
</dbReference>
<accession>A0A0W1AV08</accession>
<sequence length="522" mass="59626">MNRMMLIEDEPPILHMIKGMIESSPQGFVVSHTAFNGAKALKMLEDGAKPDLIVTDIRMPVMDGLQFMRELSERGYEIPCIIMSGYSDFNYAREALQQNAWDYLLKPLKEDHLEQALAKASVMLRKRKSKAERAYMKRALQLADDFGEEQPANPGYLHYQLLLIRRGSYRTGAWEDRLSSLGDFYRRWDDDAMEAAISPEWKADPVWWISGWASNERIVVRALMDPQSGAVHREVAESMLATWASHAETDEGAVNMAVSVSVTEERLAVTLRTLREALARETRFGESRVWMQGDMRRPGFVLSSELDQACRSLAHSADYETFEKAMQGWVREWRKEGYGQPEVESLFAAIVRSFQTYWPKEIASTIAAFGANELVSGCRTLDEAVKQFCGYMKEGYAALVKNRPDRSAKDLMEDVRRYLDEHLMEPIGSDKLQLVFGYNKTYISNVFSEVFGMPPGKYLSKLRIDKAIVLIFERPELSLRQIAELVGYEDSLYFSKVFKNATGLSPREYKERREKDGHSGGI</sequence>
<dbReference type="InterPro" id="IPR018062">
    <property type="entry name" value="HTH_AraC-typ_CS"/>
</dbReference>
<dbReference type="Pfam" id="PF00072">
    <property type="entry name" value="Response_reg"/>
    <property type="match status" value="1"/>
</dbReference>
<keyword evidence="1" id="KW-0805">Transcription regulation</keyword>
<evidence type="ECO:0000259" key="5">
    <source>
        <dbReference type="PROSITE" id="PS01124"/>
    </source>
</evidence>
<dbReference type="InterPro" id="IPR009057">
    <property type="entry name" value="Homeodomain-like_sf"/>
</dbReference>
<name>A0A0W1AV08_9BACL</name>
<dbReference type="SMART" id="SM00448">
    <property type="entry name" value="REC"/>
    <property type="match status" value="1"/>
</dbReference>
<dbReference type="PRINTS" id="PR00032">
    <property type="entry name" value="HTHARAC"/>
</dbReference>
<dbReference type="PROSITE" id="PS50110">
    <property type="entry name" value="RESPONSE_REGULATORY"/>
    <property type="match status" value="1"/>
</dbReference>